<reference evidence="3" key="1">
    <citation type="journal article" date="2020" name="Phytopathology">
        <title>Genome Sequence Resources of Colletotrichum truncatum, C. plurivorum, C. musicola, and C. sojae: Four Species Pathogenic to Soybean (Glycine max).</title>
        <authorList>
            <person name="Rogerio F."/>
            <person name="Boufleur T.R."/>
            <person name="Ciampi-Guillardi M."/>
            <person name="Sukno S.A."/>
            <person name="Thon M.R."/>
            <person name="Massola Junior N.S."/>
            <person name="Baroncelli R."/>
        </authorList>
    </citation>
    <scope>NUCLEOTIDE SEQUENCE</scope>
    <source>
        <strain evidence="3">LFN0074</strain>
    </source>
</reference>
<gene>
    <name evidence="3" type="ORF">CMUS01_12106</name>
</gene>
<dbReference type="PROSITE" id="PS50879">
    <property type="entry name" value="RNASE_H_1"/>
    <property type="match status" value="1"/>
</dbReference>
<dbReference type="InterPro" id="IPR002156">
    <property type="entry name" value="RNaseH_domain"/>
</dbReference>
<accession>A0A8H6JQQ1</accession>
<dbReference type="CDD" id="cd09276">
    <property type="entry name" value="Rnase_HI_RT_non_LTR"/>
    <property type="match status" value="1"/>
</dbReference>
<dbReference type="Pfam" id="PF00075">
    <property type="entry name" value="RNase_H"/>
    <property type="match status" value="1"/>
</dbReference>
<proteinExistence type="predicted"/>
<dbReference type="GO" id="GO:0003676">
    <property type="term" value="F:nucleic acid binding"/>
    <property type="evidence" value="ECO:0007669"/>
    <property type="project" value="InterPro"/>
</dbReference>
<dbReference type="InterPro" id="IPR012337">
    <property type="entry name" value="RNaseH-like_sf"/>
</dbReference>
<dbReference type="InterPro" id="IPR036397">
    <property type="entry name" value="RNaseH_sf"/>
</dbReference>
<dbReference type="EMBL" id="WIGM01000655">
    <property type="protein sequence ID" value="KAF6817405.1"/>
    <property type="molecule type" value="Genomic_DNA"/>
</dbReference>
<name>A0A8H6JQQ1_9PEZI</name>
<evidence type="ECO:0000313" key="4">
    <source>
        <dbReference type="Proteomes" id="UP000639643"/>
    </source>
</evidence>
<dbReference type="Proteomes" id="UP000639643">
    <property type="component" value="Unassembled WGS sequence"/>
</dbReference>
<organism evidence="3 4">
    <name type="scientific">Colletotrichum musicola</name>
    <dbReference type="NCBI Taxonomy" id="2175873"/>
    <lineage>
        <taxon>Eukaryota</taxon>
        <taxon>Fungi</taxon>
        <taxon>Dikarya</taxon>
        <taxon>Ascomycota</taxon>
        <taxon>Pezizomycotina</taxon>
        <taxon>Sordariomycetes</taxon>
        <taxon>Hypocreomycetidae</taxon>
        <taxon>Glomerellales</taxon>
        <taxon>Glomerellaceae</taxon>
        <taxon>Colletotrichum</taxon>
        <taxon>Colletotrichum orchidearum species complex</taxon>
    </lineage>
</organism>
<dbReference type="Gene3D" id="3.30.420.10">
    <property type="entry name" value="Ribonuclease H-like superfamily/Ribonuclease H"/>
    <property type="match status" value="1"/>
</dbReference>
<sequence length="273" mass="30006">MQGSKRKANGKKASGRKAEERAYSHTEYLQSNTGRGMEIDLVIPGGLDRLNARHCKGLEILICGLIYLYGQQVALEGARLRFATQYSPRPLDPIVQQEKEEAAKAFLVWLKTIPDNHMVIYSDGSKASNGATGYGFVIYRGTKRIAQGCGRFSLAEVFDGEVEGARAGLRRALLTSQGRPIHICIDNTSVIQGIRGEAPDSSQAAFLEIQEAARIFDIQTHWAPGHQGIRGNEEADRLSKQGTTLPVPLGQRATLAGIKRLAKKQIQSKHARW</sequence>
<evidence type="ECO:0000259" key="2">
    <source>
        <dbReference type="PROSITE" id="PS50879"/>
    </source>
</evidence>
<keyword evidence="4" id="KW-1185">Reference proteome</keyword>
<protein>
    <recommendedName>
        <fullName evidence="2">RNase H type-1 domain-containing protein</fullName>
    </recommendedName>
</protein>
<feature type="compositionally biased region" description="Basic residues" evidence="1">
    <location>
        <begin position="1"/>
        <end position="15"/>
    </location>
</feature>
<evidence type="ECO:0000256" key="1">
    <source>
        <dbReference type="SAM" id="MobiDB-lite"/>
    </source>
</evidence>
<dbReference type="OrthoDB" id="4842715at2759"/>
<dbReference type="AlphaFoldDB" id="A0A8H6JQQ1"/>
<evidence type="ECO:0000313" key="3">
    <source>
        <dbReference type="EMBL" id="KAF6817405.1"/>
    </source>
</evidence>
<feature type="region of interest" description="Disordered" evidence="1">
    <location>
        <begin position="1"/>
        <end position="23"/>
    </location>
</feature>
<dbReference type="GO" id="GO:0004523">
    <property type="term" value="F:RNA-DNA hybrid ribonuclease activity"/>
    <property type="evidence" value="ECO:0007669"/>
    <property type="project" value="InterPro"/>
</dbReference>
<feature type="domain" description="RNase H type-1" evidence="2">
    <location>
        <begin position="114"/>
        <end position="244"/>
    </location>
</feature>
<dbReference type="SUPFAM" id="SSF53098">
    <property type="entry name" value="Ribonuclease H-like"/>
    <property type="match status" value="1"/>
</dbReference>
<comment type="caution">
    <text evidence="3">The sequence shown here is derived from an EMBL/GenBank/DDBJ whole genome shotgun (WGS) entry which is preliminary data.</text>
</comment>